<dbReference type="EMBL" id="JWZX01001859">
    <property type="protein sequence ID" value="KOO32053.1"/>
    <property type="molecule type" value="Genomic_DNA"/>
</dbReference>
<accession>A0A0M0K0Y5</accession>
<dbReference type="Proteomes" id="UP000037460">
    <property type="component" value="Unassembled WGS sequence"/>
</dbReference>
<sequence length="73" mass="7464">MDSDDDDETSKYNTFVVTGIRNVGTRIVMEQPENGDLVGSIGDAGPASCALQGSAPALCSSAASRSSRIAGRS</sequence>
<evidence type="ECO:0000313" key="2">
    <source>
        <dbReference type="Proteomes" id="UP000037460"/>
    </source>
</evidence>
<name>A0A0M0K0Y5_9EUKA</name>
<keyword evidence="2" id="KW-1185">Reference proteome</keyword>
<comment type="caution">
    <text evidence="1">The sequence shown here is derived from an EMBL/GenBank/DDBJ whole genome shotgun (WGS) entry which is preliminary data.</text>
</comment>
<protein>
    <submittedName>
        <fullName evidence="1">Uncharacterized protein</fullName>
    </submittedName>
</protein>
<gene>
    <name evidence="1" type="ORF">Ctob_008490</name>
</gene>
<dbReference type="AlphaFoldDB" id="A0A0M0K0Y5"/>
<proteinExistence type="predicted"/>
<organism evidence="1 2">
    <name type="scientific">Chrysochromulina tobinii</name>
    <dbReference type="NCBI Taxonomy" id="1460289"/>
    <lineage>
        <taxon>Eukaryota</taxon>
        <taxon>Haptista</taxon>
        <taxon>Haptophyta</taxon>
        <taxon>Prymnesiophyceae</taxon>
        <taxon>Prymnesiales</taxon>
        <taxon>Chrysochromulinaceae</taxon>
        <taxon>Chrysochromulina</taxon>
    </lineage>
</organism>
<evidence type="ECO:0000313" key="1">
    <source>
        <dbReference type="EMBL" id="KOO32053.1"/>
    </source>
</evidence>
<reference evidence="2" key="1">
    <citation type="journal article" date="2015" name="PLoS Genet.">
        <title>Genome Sequence and Transcriptome Analyses of Chrysochromulina tobin: Metabolic Tools for Enhanced Algal Fitness in the Prominent Order Prymnesiales (Haptophyceae).</title>
        <authorList>
            <person name="Hovde B.T."/>
            <person name="Deodato C.R."/>
            <person name="Hunsperger H.M."/>
            <person name="Ryken S.A."/>
            <person name="Yost W."/>
            <person name="Jha R.K."/>
            <person name="Patterson J."/>
            <person name="Monnat R.J. Jr."/>
            <person name="Barlow S.B."/>
            <person name="Starkenburg S.R."/>
            <person name="Cattolico R.A."/>
        </authorList>
    </citation>
    <scope>NUCLEOTIDE SEQUENCE</scope>
    <source>
        <strain evidence="2">CCMP291</strain>
    </source>
</reference>